<dbReference type="Proteomes" id="UP000321934">
    <property type="component" value="Chromosome"/>
</dbReference>
<protein>
    <submittedName>
        <fullName evidence="3">Outer membrane protein</fullName>
    </submittedName>
</protein>
<dbReference type="RefSeq" id="WP_146820183.1">
    <property type="nucleotide sequence ID" value="NZ_CP029077.1"/>
</dbReference>
<reference evidence="3 4" key="1">
    <citation type="journal article" date="2019" name="ISME J.">
        <title>Deianiraea, an extracellular bacterium associated with the ciliate Paramecium, suggests an alternative scenario for the evolution of Rickettsiales.</title>
        <authorList>
            <person name="Castelli M."/>
            <person name="Sabaneyeva E."/>
            <person name="Lanzoni O."/>
            <person name="Lebedeva N."/>
            <person name="Floriano A.M."/>
            <person name="Gaiarsa S."/>
            <person name="Benken K."/>
            <person name="Modeo L."/>
            <person name="Bandi C."/>
            <person name="Potekhin A."/>
            <person name="Sassera D."/>
            <person name="Petroni G."/>
        </authorList>
    </citation>
    <scope>NUCLEOTIDE SEQUENCE [LARGE SCALE GENOMIC DNA]</scope>
    <source>
        <strain evidence="3">CyL4-1</strain>
    </source>
</reference>
<evidence type="ECO:0000313" key="3">
    <source>
        <dbReference type="EMBL" id="QED22875.1"/>
    </source>
</evidence>
<keyword evidence="1" id="KW-0732">Signal</keyword>
<dbReference type="InterPro" id="IPR023614">
    <property type="entry name" value="Porin_dom_sf"/>
</dbReference>
<dbReference type="EMBL" id="CP029077">
    <property type="protein sequence ID" value="QED22875.1"/>
    <property type="molecule type" value="Genomic_DNA"/>
</dbReference>
<accession>A0A5B8XDA7</accession>
<dbReference type="OrthoDB" id="6758483at2"/>
<keyword evidence="4" id="KW-1185">Reference proteome</keyword>
<feature type="signal peptide" evidence="1">
    <location>
        <begin position="1"/>
        <end position="19"/>
    </location>
</feature>
<dbReference type="InterPro" id="IPR033900">
    <property type="entry name" value="Gram_neg_porin_domain"/>
</dbReference>
<sequence>MKIALFILTFLLYQSLALAKDEEVKDKVFLSLGGYVDSNFANTSQSEAYSRSVMPNYNSTLDSVNRQNSTTSLQTRTHSRIDLSGGVNLANGTKIGATVVMNSLITQSDDDKGSYANQNFVFLETDYGRTELGVSPSASSRMRVDAVSIARATGGIGGDWWRFVGMPTFNTSGLTTAAANELSAGYMPMFIFAPMLPNEAGFTTGASSSMFIYQGQNQTNPQMTNGKYDVMYYNRQQPRYGYGLQNGINYFTPRYNGIQFGLSFAPDTGNAGGVAQSNSSFLRNGAGNQVGIGGRTTSASGDVRNYISMGLNYKEQFDNLGVAIGATYETGKAEDIYNPYGINGGCGGFGGSCVNGYNGRRNLSAWSIGSKLLYGGFSLAGSYGSWGNSLQPNANFTKDSSGNYLYPWLVPFNSDGSVRSDYQKSGFYNYGVAYGFGPINFSITQIHTNYVGNKMDATSFGTDFKVGTGKFKGFIPYIEYTIFKMQGAPVYLQSMGQTFTPIENKGSVLLTGVRVIF</sequence>
<organism evidence="3 4">
    <name type="scientific">Candidatus Deianiraea vastatrix</name>
    <dbReference type="NCBI Taxonomy" id="2163644"/>
    <lineage>
        <taxon>Bacteria</taxon>
        <taxon>Pseudomonadati</taxon>
        <taxon>Pseudomonadota</taxon>
        <taxon>Alphaproteobacteria</taxon>
        <taxon>Rickettsiales</taxon>
        <taxon>Candidatus Deianiraeaceae</taxon>
        <taxon>Candidatus Deianiraea</taxon>
    </lineage>
</organism>
<evidence type="ECO:0000256" key="1">
    <source>
        <dbReference type="SAM" id="SignalP"/>
    </source>
</evidence>
<evidence type="ECO:0000259" key="2">
    <source>
        <dbReference type="Pfam" id="PF13609"/>
    </source>
</evidence>
<proteinExistence type="predicted"/>
<dbReference type="SUPFAM" id="SSF56935">
    <property type="entry name" value="Porins"/>
    <property type="match status" value="1"/>
</dbReference>
<gene>
    <name evidence="3" type="ORF">Deia_00061</name>
</gene>
<feature type="chain" id="PRO_5022690451" evidence="1">
    <location>
        <begin position="20"/>
        <end position="517"/>
    </location>
</feature>
<evidence type="ECO:0000313" key="4">
    <source>
        <dbReference type="Proteomes" id="UP000321934"/>
    </source>
</evidence>
<dbReference type="Gene3D" id="2.40.160.10">
    <property type="entry name" value="Porin"/>
    <property type="match status" value="1"/>
</dbReference>
<dbReference type="Pfam" id="PF13609">
    <property type="entry name" value="Porin_4"/>
    <property type="match status" value="1"/>
</dbReference>
<name>A0A5B8XDA7_9RICK</name>
<dbReference type="AlphaFoldDB" id="A0A5B8XDA7"/>
<feature type="domain" description="Porin" evidence="2">
    <location>
        <begin position="30"/>
        <end position="461"/>
    </location>
</feature>